<dbReference type="OrthoDB" id="2017571at2759"/>
<dbReference type="Pfam" id="PF00010">
    <property type="entry name" value="HLH"/>
    <property type="match status" value="1"/>
</dbReference>
<dbReference type="GO" id="GO:0046983">
    <property type="term" value="F:protein dimerization activity"/>
    <property type="evidence" value="ECO:0007669"/>
    <property type="project" value="InterPro"/>
</dbReference>
<keyword evidence="4" id="KW-0804">Transcription</keyword>
<dbReference type="AlphaFoldDB" id="A0A8T0JA18"/>
<dbReference type="SMART" id="SM00353">
    <property type="entry name" value="HLH"/>
    <property type="match status" value="1"/>
</dbReference>
<evidence type="ECO:0000256" key="3">
    <source>
        <dbReference type="ARBA" id="ARBA00023125"/>
    </source>
</evidence>
<keyword evidence="9" id="KW-1185">Reference proteome</keyword>
<protein>
    <recommendedName>
        <fullName evidence="7">BHLH domain-containing protein</fullName>
    </recommendedName>
</protein>
<proteinExistence type="predicted"/>
<dbReference type="Gene3D" id="4.10.280.10">
    <property type="entry name" value="Helix-loop-helix DNA-binding domain"/>
    <property type="match status" value="1"/>
</dbReference>
<reference evidence="8" key="1">
    <citation type="submission" date="2020-06" db="EMBL/GenBank/DDBJ databases">
        <title>WGS assembly of Ceratodon purpureus strain R40.</title>
        <authorList>
            <person name="Carey S.B."/>
            <person name="Jenkins J."/>
            <person name="Shu S."/>
            <person name="Lovell J.T."/>
            <person name="Sreedasyam A."/>
            <person name="Maumus F."/>
            <person name="Tiley G.P."/>
            <person name="Fernandez-Pozo N."/>
            <person name="Barry K."/>
            <person name="Chen C."/>
            <person name="Wang M."/>
            <person name="Lipzen A."/>
            <person name="Daum C."/>
            <person name="Saski C.A."/>
            <person name="Payton A.C."/>
            <person name="Mcbreen J.C."/>
            <person name="Conrad R.E."/>
            <person name="Kollar L.M."/>
            <person name="Olsson S."/>
            <person name="Huttunen S."/>
            <person name="Landis J.B."/>
            <person name="Wickett N.J."/>
            <person name="Johnson M.G."/>
            <person name="Rensing S.A."/>
            <person name="Grimwood J."/>
            <person name="Schmutz J."/>
            <person name="Mcdaniel S.F."/>
        </authorList>
    </citation>
    <scope>NUCLEOTIDE SEQUENCE</scope>
    <source>
        <strain evidence="8">R40</strain>
    </source>
</reference>
<evidence type="ECO:0000256" key="5">
    <source>
        <dbReference type="ARBA" id="ARBA00023242"/>
    </source>
</evidence>
<comment type="subcellular location">
    <subcellularLocation>
        <location evidence="1">Nucleus</location>
    </subcellularLocation>
</comment>
<feature type="compositionally biased region" description="Basic and acidic residues" evidence="6">
    <location>
        <begin position="7"/>
        <end position="18"/>
    </location>
</feature>
<dbReference type="PANTHER" id="PTHR45914:SF12">
    <property type="entry name" value="TRANSCRIPTION FACTOR BHLH87"/>
    <property type="match status" value="1"/>
</dbReference>
<evidence type="ECO:0000259" key="7">
    <source>
        <dbReference type="PROSITE" id="PS50888"/>
    </source>
</evidence>
<organism evidence="8 9">
    <name type="scientific">Ceratodon purpureus</name>
    <name type="common">Fire moss</name>
    <name type="synonym">Dicranum purpureum</name>
    <dbReference type="NCBI Taxonomy" id="3225"/>
    <lineage>
        <taxon>Eukaryota</taxon>
        <taxon>Viridiplantae</taxon>
        <taxon>Streptophyta</taxon>
        <taxon>Embryophyta</taxon>
        <taxon>Bryophyta</taxon>
        <taxon>Bryophytina</taxon>
        <taxon>Bryopsida</taxon>
        <taxon>Dicranidae</taxon>
        <taxon>Pseudoditrichales</taxon>
        <taxon>Ditrichaceae</taxon>
        <taxon>Ceratodon</taxon>
    </lineage>
</organism>
<feature type="compositionally biased region" description="Low complexity" evidence="6">
    <location>
        <begin position="92"/>
        <end position="108"/>
    </location>
</feature>
<dbReference type="PANTHER" id="PTHR45914">
    <property type="entry name" value="TRANSCRIPTION FACTOR HEC3-RELATED"/>
    <property type="match status" value="1"/>
</dbReference>
<dbReference type="SUPFAM" id="SSF47459">
    <property type="entry name" value="HLH, helix-loop-helix DNA-binding domain"/>
    <property type="match status" value="1"/>
</dbReference>
<keyword evidence="5" id="KW-0539">Nucleus</keyword>
<evidence type="ECO:0000256" key="4">
    <source>
        <dbReference type="ARBA" id="ARBA00023163"/>
    </source>
</evidence>
<dbReference type="InterPro" id="IPR011598">
    <property type="entry name" value="bHLH_dom"/>
</dbReference>
<keyword evidence="2" id="KW-0805">Transcription regulation</keyword>
<sequence length="443" mass="48395">MTLSLQRPDDRGGLRSMEKWSNSGWGNQHPILEPSMSPLFFPHQGLQSQSMFPQLVGSAEQQALVQAFVQQANAEHSMLDSTRAQRPRGTGSIDTLLKSSNSSSMVDSTSDDECTAPENLQMNCISSLGGGPMSPVLQANLLDRTASTGTSLMNAKDFFRMESPGGPLSPNALPRGESEDSLAGAEAVATFKRRLLEEDESEWLDQIHGARAKMAKVGVETFPLQQEPVDMAPFSDVPALTTIASVMPASSPFLQEAVGGAGNPSVDMDKLASMRAILFRHASQPVPSLEEIASTRPKRRNVRISKDPQSVAARLRRERISDRIRVLQRLVPGGTKMDTASMLDEAIHYVKFLKLQLQTLEQIGNNSNNDDPRGLVQQQPPSQLSSLVRPFDLNCTQAWPAPPTSMVNNLHHSQASLRQGLSTLWPSDANNAFSDAMQEQFCH</sequence>
<dbReference type="PROSITE" id="PS50888">
    <property type="entry name" value="BHLH"/>
    <property type="match status" value="1"/>
</dbReference>
<dbReference type="GO" id="GO:0005634">
    <property type="term" value="C:nucleus"/>
    <property type="evidence" value="ECO:0007669"/>
    <property type="project" value="UniProtKB-SubCell"/>
</dbReference>
<feature type="region of interest" description="Disordered" evidence="6">
    <location>
        <begin position="1"/>
        <end position="24"/>
    </location>
</feature>
<dbReference type="InterPro" id="IPR045843">
    <property type="entry name" value="IND-like"/>
</dbReference>
<feature type="region of interest" description="Disordered" evidence="6">
    <location>
        <begin position="78"/>
        <end position="115"/>
    </location>
</feature>
<gene>
    <name evidence="8" type="ORF">KC19_1G185500</name>
</gene>
<comment type="caution">
    <text evidence="8">The sequence shown here is derived from an EMBL/GenBank/DDBJ whole genome shotgun (WGS) entry which is preliminary data.</text>
</comment>
<dbReference type="GO" id="GO:0003677">
    <property type="term" value="F:DNA binding"/>
    <property type="evidence" value="ECO:0007669"/>
    <property type="project" value="UniProtKB-KW"/>
</dbReference>
<evidence type="ECO:0000313" key="9">
    <source>
        <dbReference type="Proteomes" id="UP000822688"/>
    </source>
</evidence>
<evidence type="ECO:0000256" key="6">
    <source>
        <dbReference type="SAM" id="MobiDB-lite"/>
    </source>
</evidence>
<accession>A0A8T0JA18</accession>
<evidence type="ECO:0000313" key="8">
    <source>
        <dbReference type="EMBL" id="KAG0591581.1"/>
    </source>
</evidence>
<evidence type="ECO:0000256" key="2">
    <source>
        <dbReference type="ARBA" id="ARBA00023015"/>
    </source>
</evidence>
<dbReference type="CDD" id="cd11454">
    <property type="entry name" value="bHLH_AtIND_like"/>
    <property type="match status" value="1"/>
</dbReference>
<name>A0A8T0JA18_CERPU</name>
<feature type="domain" description="BHLH" evidence="7">
    <location>
        <begin position="304"/>
        <end position="353"/>
    </location>
</feature>
<dbReference type="EMBL" id="CM026421">
    <property type="protein sequence ID" value="KAG0591581.1"/>
    <property type="molecule type" value="Genomic_DNA"/>
</dbReference>
<dbReference type="GO" id="GO:0003700">
    <property type="term" value="F:DNA-binding transcription factor activity"/>
    <property type="evidence" value="ECO:0007669"/>
    <property type="project" value="InterPro"/>
</dbReference>
<keyword evidence="3" id="KW-0238">DNA-binding</keyword>
<dbReference type="FunFam" id="4.10.280.10:FF:000053">
    <property type="entry name" value="BHLH transcription factor"/>
    <property type="match status" value="1"/>
</dbReference>
<evidence type="ECO:0000256" key="1">
    <source>
        <dbReference type="ARBA" id="ARBA00004123"/>
    </source>
</evidence>
<dbReference type="Proteomes" id="UP000822688">
    <property type="component" value="Chromosome 1"/>
</dbReference>
<dbReference type="InterPro" id="IPR036638">
    <property type="entry name" value="HLH_DNA-bd_sf"/>
</dbReference>